<dbReference type="EMBL" id="RQHW01000079">
    <property type="protein sequence ID" value="TGN17090.1"/>
    <property type="molecule type" value="Genomic_DNA"/>
</dbReference>
<feature type="signal peptide" evidence="1">
    <location>
        <begin position="1"/>
        <end position="25"/>
    </location>
</feature>
<gene>
    <name evidence="3" type="ORF">EHS15_18085</name>
</gene>
<proteinExistence type="predicted"/>
<dbReference type="Proteomes" id="UP000298058">
    <property type="component" value="Unassembled WGS sequence"/>
</dbReference>
<dbReference type="RefSeq" id="WP_135761997.1">
    <property type="nucleotide sequence ID" value="NZ_RQHW01000079.1"/>
</dbReference>
<dbReference type="InterPro" id="IPR006860">
    <property type="entry name" value="FecR"/>
</dbReference>
<dbReference type="Gene3D" id="2.60.120.1440">
    <property type="match status" value="1"/>
</dbReference>
<keyword evidence="4" id="KW-1185">Reference proteome</keyword>
<feature type="chain" id="PRO_5020598624" evidence="1">
    <location>
        <begin position="26"/>
        <end position="239"/>
    </location>
</feature>
<organism evidence="3 4">
    <name type="scientific">Leptospira idonii</name>
    <dbReference type="NCBI Taxonomy" id="1193500"/>
    <lineage>
        <taxon>Bacteria</taxon>
        <taxon>Pseudomonadati</taxon>
        <taxon>Spirochaetota</taxon>
        <taxon>Spirochaetia</taxon>
        <taxon>Leptospirales</taxon>
        <taxon>Leptospiraceae</taxon>
        <taxon>Leptospira</taxon>
    </lineage>
</organism>
<feature type="domain" description="FecR protein" evidence="2">
    <location>
        <begin position="63"/>
        <end position="159"/>
    </location>
</feature>
<evidence type="ECO:0000313" key="3">
    <source>
        <dbReference type="EMBL" id="TGN17090.1"/>
    </source>
</evidence>
<evidence type="ECO:0000313" key="4">
    <source>
        <dbReference type="Proteomes" id="UP000298058"/>
    </source>
</evidence>
<dbReference type="PANTHER" id="PTHR38731:SF1">
    <property type="entry name" value="FECR PROTEIN DOMAIN-CONTAINING PROTEIN"/>
    <property type="match status" value="1"/>
</dbReference>
<dbReference type="Pfam" id="PF04773">
    <property type="entry name" value="FecR"/>
    <property type="match status" value="1"/>
</dbReference>
<dbReference type="OrthoDB" id="340012at2"/>
<evidence type="ECO:0000259" key="2">
    <source>
        <dbReference type="Pfam" id="PF04773"/>
    </source>
</evidence>
<keyword evidence="1" id="KW-0732">Signal</keyword>
<accession>A0A4R9LYN8</accession>
<dbReference type="AlphaFoldDB" id="A0A4R9LYN8"/>
<evidence type="ECO:0000256" key="1">
    <source>
        <dbReference type="SAM" id="SignalP"/>
    </source>
</evidence>
<comment type="caution">
    <text evidence="3">The sequence shown here is derived from an EMBL/GenBank/DDBJ whole genome shotgun (WGS) entry which is preliminary data.</text>
</comment>
<name>A0A4R9LYN8_9LEPT</name>
<sequence length="239" mass="26223">MSNIQNQLSFIVISILLSVGTAVSANEYAVAGYVKGKVSLLSVGDTAKLWKIVKQNDVIKPGDTIKTGNGSKIDLVFKETEFRIQPNSSFTLKEWDPKSQVSKVYLENGAAWFKVKNFQKGKFEVTTPMATAGVRGTAFGVYYEVKEKRTYTCVCEGKVDVNGTVFSQGTGGVVDESASLEKSEYKELFEKGESGKPGKANLNFQKKMKEAPMLAKCLPCHQTSGWEAKDVLADEKYGK</sequence>
<reference evidence="3" key="1">
    <citation type="journal article" date="2019" name="PLoS Negl. Trop. Dis.">
        <title>Revisiting the worldwide diversity of Leptospira species in the environment.</title>
        <authorList>
            <person name="Vincent A.T."/>
            <person name="Schiettekatte O."/>
            <person name="Bourhy P."/>
            <person name="Veyrier F.J."/>
            <person name="Picardeau M."/>
        </authorList>
    </citation>
    <scope>NUCLEOTIDE SEQUENCE [LARGE SCALE GENOMIC DNA]</scope>
    <source>
        <strain evidence="3">201300427</strain>
    </source>
</reference>
<protein>
    <submittedName>
        <fullName evidence="3">Iron dicitrate transport regulator FecR</fullName>
    </submittedName>
</protein>
<dbReference type="PANTHER" id="PTHR38731">
    <property type="entry name" value="LIPL45-RELATED LIPOPROTEIN-RELATED"/>
    <property type="match status" value="1"/>
</dbReference>